<geneLocation type="plasmid" evidence="1">
    <name>pKM77-8_1</name>
</geneLocation>
<dbReference type="AlphaFoldDB" id="A0AAT9HZU3"/>
<protein>
    <submittedName>
        <fullName evidence="1">Uncharacterized protein</fullName>
    </submittedName>
</protein>
<name>A0AAT9HZU3_9ACTN</name>
<sequence length="56" mass="6278">MISDVGRGWQSSPTTRTFNTGATMYAELETETPREIGGFALYLSTTYVWTEGRPGW</sequence>
<organism evidence="1">
    <name type="scientific">Streptomyces haneummycinicus</name>
    <dbReference type="NCBI Taxonomy" id="3074435"/>
    <lineage>
        <taxon>Bacteria</taxon>
        <taxon>Bacillati</taxon>
        <taxon>Actinomycetota</taxon>
        <taxon>Actinomycetes</taxon>
        <taxon>Kitasatosporales</taxon>
        <taxon>Streptomycetaceae</taxon>
        <taxon>Streptomyces</taxon>
    </lineage>
</organism>
<proteinExistence type="predicted"/>
<evidence type="ECO:0000313" key="1">
    <source>
        <dbReference type="EMBL" id="BFO23049.1"/>
    </source>
</evidence>
<reference evidence="1" key="1">
    <citation type="submission" date="2024-06" db="EMBL/GenBank/DDBJ databases">
        <authorList>
            <consortium name="consrtm"/>
            <person name="Uemura M."/>
            <person name="Terahara T."/>
        </authorList>
    </citation>
    <scope>NUCLEOTIDE SEQUENCE</scope>
    <source>
        <strain evidence="1">KM77-8</strain>
        <plasmid evidence="1">pKM77-8_1</plasmid>
    </source>
</reference>
<keyword evidence="1" id="KW-0614">Plasmid</keyword>
<accession>A0AAT9HZU3</accession>
<dbReference type="EMBL" id="AP035769">
    <property type="protein sequence ID" value="BFO23049.1"/>
    <property type="molecule type" value="Genomic_DNA"/>
</dbReference>
<reference evidence="1" key="2">
    <citation type="submission" date="2024-07" db="EMBL/GenBank/DDBJ databases">
        <title>Streptomyces haneummycinica sp. nov., a new antibiotic-producing actinobacterium isolated from marine sediment.</title>
        <authorList>
            <person name="Uemura M."/>
            <person name="Hamada M."/>
            <person name="Hirano S."/>
            <person name="Kobayashi K."/>
            <person name="Ohshiro T."/>
            <person name="Kobayashi T."/>
            <person name="Terahara T."/>
        </authorList>
    </citation>
    <scope>NUCLEOTIDE SEQUENCE</scope>
    <source>
        <strain evidence="1">KM77-8</strain>
        <plasmid evidence="1">pKM77-8_1</plasmid>
    </source>
</reference>
<gene>
    <name evidence="1" type="ORF">SHKM778_94370</name>
</gene>